<reference evidence="2" key="2">
    <citation type="submission" date="2020-08" db="EMBL/GenBank/DDBJ databases">
        <title>The Agave Microbiome: Exploring the role of microbial communities in plant adaptations to desert environments.</title>
        <authorList>
            <person name="Partida-Martinez L.P."/>
        </authorList>
    </citation>
    <scope>NUCLEOTIDE SEQUENCE [LARGE SCALE GENOMIC DNA]</scope>
    <source>
        <strain evidence="2">AT2.8</strain>
    </source>
</reference>
<proteinExistence type="predicted"/>
<gene>
    <name evidence="1" type="ORF">F4694_000636</name>
</gene>
<protein>
    <submittedName>
        <fullName evidence="1">Uncharacterized protein</fullName>
    </submittedName>
</protein>
<comment type="caution">
    <text evidence="1">The sequence shown here is derived from an EMBL/GenBank/DDBJ whole genome shotgun (WGS) entry which is preliminary data.</text>
</comment>
<reference evidence="2" key="1">
    <citation type="submission" date="2020-07" db="EMBL/GenBank/DDBJ databases">
        <authorList>
            <person name="Partida-Martinez L."/>
            <person name="Huntemann M."/>
            <person name="Clum A."/>
            <person name="Wang J."/>
            <person name="Palaniappan K."/>
            <person name="Ritter S."/>
            <person name="Chen I.-M."/>
            <person name="Stamatis D."/>
            <person name="Reddy T."/>
            <person name="O'Malley R."/>
            <person name="Daum C."/>
            <person name="Shapiro N."/>
            <person name="Ivanova N."/>
            <person name="Kyrpides N."/>
            <person name="Woyke T."/>
        </authorList>
    </citation>
    <scope>NUCLEOTIDE SEQUENCE [LARGE SCALE GENOMIC DNA]</scope>
    <source>
        <strain evidence="2">AT2.8</strain>
    </source>
</reference>
<evidence type="ECO:0000313" key="1">
    <source>
        <dbReference type="EMBL" id="NYE03917.1"/>
    </source>
</evidence>
<sequence>MVLLIVIFGQVLGLYQKHSNQLQAVDSSHVDDKNLVQSFNSLFFREWQWRYLIVLSE</sequence>
<accession>A0A852T7Z7</accession>
<dbReference type="EMBL" id="JACCBX010000001">
    <property type="protein sequence ID" value="NYE03917.1"/>
    <property type="molecule type" value="Genomic_DNA"/>
</dbReference>
<organism evidence="1 2">
    <name type="scientific">Neobacillus niacini</name>
    <dbReference type="NCBI Taxonomy" id="86668"/>
    <lineage>
        <taxon>Bacteria</taxon>
        <taxon>Bacillati</taxon>
        <taxon>Bacillota</taxon>
        <taxon>Bacilli</taxon>
        <taxon>Bacillales</taxon>
        <taxon>Bacillaceae</taxon>
        <taxon>Neobacillus</taxon>
    </lineage>
</organism>
<name>A0A852T7Z7_9BACI</name>
<evidence type="ECO:0000313" key="2">
    <source>
        <dbReference type="Proteomes" id="UP000548423"/>
    </source>
</evidence>
<dbReference type="Proteomes" id="UP000548423">
    <property type="component" value="Unassembled WGS sequence"/>
</dbReference>
<dbReference type="AlphaFoldDB" id="A0A852T7Z7"/>